<evidence type="ECO:0000313" key="1">
    <source>
        <dbReference type="EMBL" id="SBT82302.1"/>
    </source>
</evidence>
<dbReference type="PANTHER" id="PTHR40201">
    <property type="entry name" value="OSMIOPHILIC BODY PROTEIN"/>
    <property type="match status" value="1"/>
</dbReference>
<dbReference type="EMBL" id="LT594518">
    <property type="protein sequence ID" value="SBT82302.1"/>
    <property type="molecule type" value="Genomic_DNA"/>
</dbReference>
<sequence length="199" mass="23465">MRIIRHDVRKSDGKMSKSCNILEKNYHFMMKEYENISSNSARNNIANYRIIKNMLVINSLIGRVKKKHILKIFEKIDSDIILILKKNSSIFILKLLASFYIKLCTYGKFNICERYNVIFDNTLCRNVTIYTSELKGVHENLMKNTFLFTSLVLFQLREKVIPNVAMITEYASKHQLREDHVCERDYVIPCILFTVCMFS</sequence>
<name>A0A1C3L4N5_PLAOA</name>
<dbReference type="OrthoDB" id="392808at2759"/>
<organism evidence="1 2">
    <name type="scientific">Plasmodium ovale</name>
    <name type="common">malaria parasite P. ovale</name>
    <dbReference type="NCBI Taxonomy" id="36330"/>
    <lineage>
        <taxon>Eukaryota</taxon>
        <taxon>Sar</taxon>
        <taxon>Alveolata</taxon>
        <taxon>Apicomplexa</taxon>
        <taxon>Aconoidasida</taxon>
        <taxon>Haemosporida</taxon>
        <taxon>Plasmodiidae</taxon>
        <taxon>Plasmodium</taxon>
        <taxon>Plasmodium (Plasmodium)</taxon>
    </lineage>
</organism>
<dbReference type="VEuPathDB" id="PlasmoDB:POWCR01_140016400"/>
<gene>
    <name evidence="1" type="primary">PowCR01_140016400</name>
    <name evidence="1" type="ORF">POWCR01_140016400</name>
</gene>
<evidence type="ECO:0000313" key="2">
    <source>
        <dbReference type="Proteomes" id="UP000243200"/>
    </source>
</evidence>
<dbReference type="Proteomes" id="UP000243200">
    <property type="component" value="Chromosome 14"/>
</dbReference>
<accession>A0A1C3L4N5</accession>
<proteinExistence type="predicted"/>
<dbReference type="AlphaFoldDB" id="A0A1C3L4N5"/>
<reference evidence="1 2" key="1">
    <citation type="submission" date="2016-06" db="EMBL/GenBank/DDBJ databases">
        <authorList>
            <consortium name="Pathogen Informatics"/>
        </authorList>
    </citation>
    <scope>NUCLEOTIDE SEQUENCE [LARGE SCALE GENOMIC DNA]</scope>
    <source>
        <strain evidence="1">PowCR01</strain>
    </source>
</reference>
<dbReference type="PANTHER" id="PTHR40201:SF1">
    <property type="entry name" value="AP-3 COMPLEX SUBUNIT DELTA"/>
    <property type="match status" value="1"/>
</dbReference>
<dbReference type="VEuPathDB" id="PlasmoDB:PocGH01_14021900"/>
<protein>
    <submittedName>
        <fullName evidence="1">Uncharacterized protein</fullName>
    </submittedName>
</protein>